<accession>A0ABM8C3G1</accession>
<evidence type="ECO:0000313" key="3">
    <source>
        <dbReference type="EMBL" id="BDT57732.1"/>
    </source>
</evidence>
<keyword evidence="1" id="KW-1133">Transmembrane helix</keyword>
<protein>
    <recommendedName>
        <fullName evidence="2">EF-hand domain-containing protein</fullName>
    </recommendedName>
</protein>
<reference evidence="3" key="1">
    <citation type="submission" date="2022-11" db="EMBL/GenBank/DDBJ databases">
        <title>Isolation and characterization of PLA-degrading bacterium Massilia sp. from Antarctic soil.</title>
        <authorList>
            <person name="Sato K."/>
            <person name="Gomez-Fuentes C."/>
            <person name="Ahmad S.A."/>
            <person name="Zulkharnain A."/>
        </authorList>
    </citation>
    <scope>NUCLEOTIDE SEQUENCE</scope>
    <source>
        <strain evidence="3">N-3</strain>
    </source>
</reference>
<dbReference type="EMBL" id="AP026966">
    <property type="protein sequence ID" value="BDT57732.1"/>
    <property type="molecule type" value="Genomic_DNA"/>
</dbReference>
<feature type="transmembrane region" description="Helical" evidence="1">
    <location>
        <begin position="588"/>
        <end position="616"/>
    </location>
</feature>
<keyword evidence="4" id="KW-1185">Reference proteome</keyword>
<dbReference type="PROSITE" id="PS50222">
    <property type="entry name" value="EF_HAND_2"/>
    <property type="match status" value="1"/>
</dbReference>
<keyword evidence="1" id="KW-0812">Transmembrane</keyword>
<keyword evidence="1" id="KW-0472">Membrane</keyword>
<organism evidence="3 4">
    <name type="scientific">Massilia varians</name>
    <dbReference type="NCBI Taxonomy" id="457921"/>
    <lineage>
        <taxon>Bacteria</taxon>
        <taxon>Pseudomonadati</taxon>
        <taxon>Pseudomonadota</taxon>
        <taxon>Betaproteobacteria</taxon>
        <taxon>Burkholderiales</taxon>
        <taxon>Oxalobacteraceae</taxon>
        <taxon>Telluria group</taxon>
        <taxon>Massilia</taxon>
    </lineage>
</organism>
<dbReference type="InterPro" id="IPR002048">
    <property type="entry name" value="EF_hand_dom"/>
</dbReference>
<evidence type="ECO:0000256" key="1">
    <source>
        <dbReference type="SAM" id="Phobius"/>
    </source>
</evidence>
<gene>
    <name evidence="3" type="ORF">MasN3_12260</name>
</gene>
<name>A0ABM8C3G1_9BURK</name>
<sequence length="729" mass="78065">MNAPLDRPLLDLASPIVEDQPRHPWRFFSAGGFTQVRLDTGADLVNLKQLDQKLWVALSCPVQGLEFDRRTLALMDTDNDGHIRAPELIAAIDWAAARLASPDVLAQGGPLPLAALDIDSEAGARLLTSARHVLDSLGKGGSDTISVEDVSDSDRIFSGMAFNGDGVITATACDEALGPVFAAIVETLGSVPDRSGAAGIDQALADRFFSEAEAWLAWQSRPHEDAALLPLGADTESAFAALAAIQVKADDYFTRCRLAEFDPRAAELMNGAPEEIRAVGARSLTANDAVLAALPIAYVQAGGALPLASGINPAWTAAVAALRDKVVRPLLGDRDSLSAGEWESLKERFAAYQAWQAARPETPLAGLETARLQAFLAPGIRAAIDQLLARDLALAPEAEVIAEVERLVRYVRDLEQLANNFVSFRNFYSSEDKAMFQAGTLFLDGRSCELCIKVLDPARHGVLATLSGVYLAYCDCVRAGQKMTIAAAFTAGDSDQLMVGRNGIFYDREGKDWDATITKIVDHPISIRQAFWAPYRKATRLISEQMEKFAATRAKGVDDMTSKLVTEAGSKVEAGARPPPTTFDAARFAGIFAALGLAIGAIGTALASVVTGFLGLKGWQMPLAMAGLFLAISGPSVAMAFFKLRNRNLGPILDANGWAVNARARINIPFGTALTRMARLPKGAERSLRDPYVARRASWKLYLVLGMLVAAALTWLGLHTDLGAGFTLF</sequence>
<feature type="transmembrane region" description="Helical" evidence="1">
    <location>
        <begin position="699"/>
        <end position="718"/>
    </location>
</feature>
<feature type="domain" description="EF-hand" evidence="2">
    <location>
        <begin position="63"/>
        <end position="98"/>
    </location>
</feature>
<evidence type="ECO:0000313" key="4">
    <source>
        <dbReference type="Proteomes" id="UP001163336"/>
    </source>
</evidence>
<evidence type="ECO:0000259" key="2">
    <source>
        <dbReference type="PROSITE" id="PS50222"/>
    </source>
</evidence>
<dbReference type="Proteomes" id="UP001163336">
    <property type="component" value="Chromosome"/>
</dbReference>
<proteinExistence type="predicted"/>